<keyword evidence="2" id="KW-1185">Reference proteome</keyword>
<evidence type="ECO:0008006" key="3">
    <source>
        <dbReference type="Google" id="ProtNLM"/>
    </source>
</evidence>
<accession>A0ABR6GSH1</accession>
<dbReference type="Pfam" id="PF11731">
    <property type="entry name" value="Cdd1"/>
    <property type="match status" value="1"/>
</dbReference>
<dbReference type="EMBL" id="JACHXO010000004">
    <property type="protein sequence ID" value="MBB3195052.1"/>
    <property type="molecule type" value="Genomic_DNA"/>
</dbReference>
<proteinExistence type="predicted"/>
<protein>
    <recommendedName>
        <fullName evidence="3">Mitomycin resistance protein</fullName>
    </recommendedName>
</protein>
<gene>
    <name evidence="1" type="ORF">FHS28_002455</name>
</gene>
<evidence type="ECO:0000313" key="1">
    <source>
        <dbReference type="EMBL" id="MBB3195052.1"/>
    </source>
</evidence>
<dbReference type="RefSeq" id="WP_088450809.1">
    <property type="nucleotide sequence ID" value="NZ_JACHXO010000004.1"/>
</dbReference>
<sequence>MNPDKVDRARVNALTDLPNVGPATAKDFQRLGIQSPAQLAGADPVALFQQLCEVTGVRHDPCTLDVFLSAVEFMNGGPARAWWEFTAHRKRLMARSGSTPDAQWH</sequence>
<dbReference type="Gene3D" id="1.10.150.20">
    <property type="entry name" value="5' to 3' exonuclease, C-terminal subdomain"/>
    <property type="match status" value="1"/>
</dbReference>
<dbReference type="InterPro" id="IPR021725">
    <property type="entry name" value="Cdd1"/>
</dbReference>
<comment type="caution">
    <text evidence="1">The sequence shown here is derived from an EMBL/GenBank/DDBJ whole genome shotgun (WGS) entry which is preliminary data.</text>
</comment>
<reference evidence="1 2" key="1">
    <citation type="submission" date="2020-08" db="EMBL/GenBank/DDBJ databases">
        <title>Genomic Encyclopedia of Type Strains, Phase III (KMG-III): the genomes of soil and plant-associated and newly described type strains.</title>
        <authorList>
            <person name="Whitman W."/>
        </authorList>
    </citation>
    <scope>NUCLEOTIDE SEQUENCE [LARGE SCALE GENOMIC DNA]</scope>
    <source>
        <strain evidence="1 2">CECT 7247</strain>
    </source>
</reference>
<evidence type="ECO:0000313" key="2">
    <source>
        <dbReference type="Proteomes" id="UP000574369"/>
    </source>
</evidence>
<dbReference type="Proteomes" id="UP000574369">
    <property type="component" value="Unassembled WGS sequence"/>
</dbReference>
<name>A0ABR6GSH1_9BURK</name>
<organism evidence="1 2">
    <name type="scientific">Roseateles terrae</name>
    <dbReference type="NCBI Taxonomy" id="431060"/>
    <lineage>
        <taxon>Bacteria</taxon>
        <taxon>Pseudomonadati</taxon>
        <taxon>Pseudomonadota</taxon>
        <taxon>Betaproteobacteria</taxon>
        <taxon>Burkholderiales</taxon>
        <taxon>Sphaerotilaceae</taxon>
        <taxon>Roseateles</taxon>
    </lineage>
</organism>